<dbReference type="EMBL" id="MK214385">
    <property type="protein sequence ID" value="AZF89099.1"/>
    <property type="molecule type" value="Genomic_DNA"/>
</dbReference>
<dbReference type="Proteomes" id="UP000515448">
    <property type="component" value="Segment"/>
</dbReference>
<keyword evidence="2" id="KW-1185">Reference proteome</keyword>
<proteinExistence type="predicted"/>
<reference evidence="1 2" key="1">
    <citation type="submission" date="2018-11" db="EMBL/GenBank/DDBJ databases">
        <title>Complete genome sequence of Salmonella bacterophage AP6 chromosome.</title>
        <authorList>
            <person name="Park H."/>
            <person name="Ryu S."/>
        </authorList>
    </citation>
    <scope>NUCLEOTIDE SEQUENCE [LARGE SCALE GENOMIC DNA]</scope>
</reference>
<protein>
    <submittedName>
        <fullName evidence="1">Uncharacterized protein</fullName>
    </submittedName>
</protein>
<accession>A0A5S9H9F3</accession>
<evidence type="ECO:0000313" key="2">
    <source>
        <dbReference type="Proteomes" id="UP000515448"/>
    </source>
</evidence>
<name>A0A5S9H9F3_9CAUD</name>
<evidence type="ECO:0000313" key="1">
    <source>
        <dbReference type="EMBL" id="AZF89099.1"/>
    </source>
</evidence>
<organism evidence="1 2">
    <name type="scientific">Salmonella phage TS6</name>
    <dbReference type="NCBI Taxonomy" id="2491323"/>
    <lineage>
        <taxon>Viruses</taxon>
        <taxon>Duplodnaviria</taxon>
        <taxon>Heunggongvirae</taxon>
        <taxon>Uroviricota</taxon>
        <taxon>Caudoviricetes</taxon>
        <taxon>Sarkviridae</taxon>
        <taxon>Guernseyvirinae</taxon>
        <taxon>Cornellvirus</taxon>
        <taxon>Cornellvirus TS6</taxon>
    </lineage>
</organism>
<gene>
    <name evidence="1" type="ORF">AP6_056</name>
</gene>
<sequence>MNTIAITPELEAQCKAWAEENDSVEMRKRQMKCAAGYIRRANSAMTDDLRKAYLAKALEILESNQ</sequence>